<dbReference type="AlphaFoldDB" id="A0A9Q7E715"/>
<comment type="function">
    <text evidence="3">A GTPase-activating protein (GAP) that modifies Der/EngA GTPase function. May play a role in ribosome biogenesis.</text>
</comment>
<keyword evidence="1 3" id="KW-0343">GTPase activation</keyword>
<dbReference type="SMR" id="A0A9Q7E715"/>
<dbReference type="NCBIfam" id="NF003560">
    <property type="entry name" value="PRK05244.1-1"/>
    <property type="match status" value="1"/>
</dbReference>
<evidence type="ECO:0000256" key="2">
    <source>
        <dbReference type="ARBA" id="ARBA00022517"/>
    </source>
</evidence>
<gene>
    <name evidence="3 5" type="primary">yihI</name>
    <name evidence="5" type="ORF">JFL49_07665</name>
</gene>
<protein>
    <recommendedName>
        <fullName evidence="3">Der GTPase-activating protein YihI</fullName>
    </recommendedName>
</protein>
<keyword evidence="2 3" id="KW-0690">Ribosome biogenesis</keyword>
<dbReference type="RefSeq" id="WP_041604064.1">
    <property type="nucleotide sequence ID" value="NZ_CP018802.1"/>
</dbReference>
<evidence type="ECO:0000256" key="4">
    <source>
        <dbReference type="SAM" id="MobiDB-lite"/>
    </source>
</evidence>
<comment type="subunit">
    <text evidence="3">Interacts with Der.</text>
</comment>
<dbReference type="InterPro" id="IPR007336">
    <property type="entry name" value="YihI"/>
</dbReference>
<dbReference type="HAMAP" id="MF_01058">
    <property type="entry name" value="GAP_YihI"/>
    <property type="match status" value="1"/>
</dbReference>
<keyword evidence="6" id="KW-1185">Reference proteome</keyword>
<dbReference type="OrthoDB" id="5677577at2"/>
<dbReference type="GeneID" id="31487058"/>
<comment type="similarity">
    <text evidence="3">Belongs to the YihI family.</text>
</comment>
<sequence length="186" mass="21405">MARTKKTRRITDIMPMRKTDKRPENLSRPGKKLTRYELDAKSREEKKKKKRKGLTAGSRHSAVDTSKTIVLNEKKDPRVGSRKKVPLIVEFVNKPEKGMFIPSGALEEKAKTIDPMLELTQLENNESLNQLLDELDAGKTLSKKDQIFVNQCLDRIAQLMAELGIEEESEDDLYRTFETIDINQFK</sequence>
<name>A0A9Q7E715_HISSO</name>
<dbReference type="GO" id="GO:0005096">
    <property type="term" value="F:GTPase activator activity"/>
    <property type="evidence" value="ECO:0007669"/>
    <property type="project" value="UniProtKB-KW"/>
</dbReference>
<feature type="compositionally biased region" description="Basic and acidic residues" evidence="4">
    <location>
        <begin position="34"/>
        <end position="45"/>
    </location>
</feature>
<dbReference type="Proteomes" id="UP000595373">
    <property type="component" value="Chromosome"/>
</dbReference>
<evidence type="ECO:0000313" key="6">
    <source>
        <dbReference type="Proteomes" id="UP000595373"/>
    </source>
</evidence>
<organism evidence="5 6">
    <name type="scientific">Histophilus somni</name>
    <name type="common">Haemophilus somnus</name>
    <dbReference type="NCBI Taxonomy" id="731"/>
    <lineage>
        <taxon>Bacteria</taxon>
        <taxon>Pseudomonadati</taxon>
        <taxon>Pseudomonadota</taxon>
        <taxon>Gammaproteobacteria</taxon>
        <taxon>Pasteurellales</taxon>
        <taxon>Pasteurellaceae</taxon>
        <taxon>Histophilus</taxon>
    </lineage>
</organism>
<evidence type="ECO:0000256" key="1">
    <source>
        <dbReference type="ARBA" id="ARBA00022468"/>
    </source>
</evidence>
<feature type="region of interest" description="Disordered" evidence="4">
    <location>
        <begin position="1"/>
        <end position="65"/>
    </location>
</feature>
<reference evidence="5 6" key="1">
    <citation type="submission" date="2020-12" db="EMBL/GenBank/DDBJ databases">
        <title>ASc-MMNZ-VFA-070.</title>
        <authorList>
            <person name="Schryvers A."/>
            <person name="Mostafa Nazari M."/>
            <person name="Farshchi Andisi V."/>
            <person name="Timsit E."/>
            <person name="Walter Morck D."/>
        </authorList>
    </citation>
    <scope>NUCLEOTIDE SEQUENCE [LARGE SCALE GENOMIC DNA]</scope>
    <source>
        <strain evidence="5 6">ASc-MMNZ-VFA-070</strain>
    </source>
</reference>
<evidence type="ECO:0000313" key="5">
    <source>
        <dbReference type="EMBL" id="QQF81936.1"/>
    </source>
</evidence>
<feature type="compositionally biased region" description="Basic and acidic residues" evidence="4">
    <location>
        <begin position="9"/>
        <end position="25"/>
    </location>
</feature>
<dbReference type="Pfam" id="PF04220">
    <property type="entry name" value="YihI"/>
    <property type="match status" value="1"/>
</dbReference>
<evidence type="ECO:0000256" key="3">
    <source>
        <dbReference type="HAMAP-Rule" id="MF_01058"/>
    </source>
</evidence>
<accession>A0A9Q7E715</accession>
<dbReference type="EMBL" id="CP066558">
    <property type="protein sequence ID" value="QQF81936.1"/>
    <property type="molecule type" value="Genomic_DNA"/>
</dbReference>
<dbReference type="GO" id="GO:0042254">
    <property type="term" value="P:ribosome biogenesis"/>
    <property type="evidence" value="ECO:0007669"/>
    <property type="project" value="UniProtKB-KW"/>
</dbReference>
<proteinExistence type="inferred from homology"/>